<dbReference type="PANTHER" id="PTHR32385:SF15">
    <property type="entry name" value="INOSITOL PHOSPHOCERAMIDE MANNOSYLTRANSFERASE 1"/>
    <property type="match status" value="1"/>
</dbReference>
<gene>
    <name evidence="2" type="ORF">SACS_1284</name>
</gene>
<dbReference type="InterPro" id="IPR051706">
    <property type="entry name" value="Glycosyltransferase_domain"/>
</dbReference>
<evidence type="ECO:0000256" key="1">
    <source>
        <dbReference type="ARBA" id="ARBA00022679"/>
    </source>
</evidence>
<dbReference type="AlphaFoldDB" id="A0A7U7G6E7"/>
<organism evidence="2 3">
    <name type="scientific">Parasaccharibacter apium</name>
    <dbReference type="NCBI Taxonomy" id="1510841"/>
    <lineage>
        <taxon>Bacteria</taxon>
        <taxon>Pseudomonadati</taxon>
        <taxon>Pseudomonadota</taxon>
        <taxon>Alphaproteobacteria</taxon>
        <taxon>Acetobacterales</taxon>
        <taxon>Acetobacteraceae</taxon>
        <taxon>Parasaccharibacter</taxon>
    </lineage>
</organism>
<name>A0A7U7G6E7_9PROT</name>
<comment type="caution">
    <text evidence="2">The sequence shown here is derived from an EMBL/GenBank/DDBJ whole genome shotgun (WGS) entry which is preliminary data.</text>
</comment>
<sequence length="287" mass="32684">MSREFNDYPEPIRNLFIGALCGHQDACFALLPIGLEQSLFPVLSRCVPQEFPRNIPKHIAQFWDSPEPPEDVRAAMKGIRNDNPAFSYHLECDASARAFIHDHYGASITALYDVCPHPAMRSDFWRLCYLHVKGGVYIDADVTSRAPLTDITRGTHFRTLLPYSVGEPWCLDNDVLIQEAGNPLMQHIMETMFQRVRHILETGYFENVWVSTGPGAMVVGTMSWIAHTLKNQKVPFHEISQFLMAAGIAFVAHRQVEQTLDTCSHFAYQSTNANWRKFMKWPDSNTP</sequence>
<dbReference type="Proteomes" id="UP000027590">
    <property type="component" value="Unassembled WGS sequence"/>
</dbReference>
<dbReference type="SUPFAM" id="SSF53448">
    <property type="entry name" value="Nucleotide-diphospho-sugar transferases"/>
    <property type="match status" value="1"/>
</dbReference>
<reference evidence="2 3" key="2">
    <citation type="journal article" date="2014" name="PLoS ONE">
        <title>Evolution of mitochondria reconstructed from the energy metabolism of living bacteria.</title>
        <authorList>
            <person name="Degli Esposti M."/>
            <person name="Chouaia B."/>
            <person name="Comandatore F."/>
            <person name="Crotti E."/>
            <person name="Sassera D."/>
            <person name="Lievens P.M."/>
            <person name="Daffonchio D."/>
            <person name="Bandi C."/>
        </authorList>
    </citation>
    <scope>NUCLEOTIDE SEQUENCE [LARGE SCALE GENOMIC DNA]</scope>
    <source>
        <strain evidence="3">AM169</strain>
    </source>
</reference>
<dbReference type="GO" id="GO:0000030">
    <property type="term" value="F:mannosyltransferase activity"/>
    <property type="evidence" value="ECO:0007669"/>
    <property type="project" value="TreeGrafter"/>
</dbReference>
<dbReference type="Gene3D" id="3.90.550.20">
    <property type="match status" value="1"/>
</dbReference>
<dbReference type="InterPro" id="IPR007577">
    <property type="entry name" value="GlycoTrfase_DXD_sugar-bd_CS"/>
</dbReference>
<dbReference type="InterPro" id="IPR029044">
    <property type="entry name" value="Nucleotide-diphossugar_trans"/>
</dbReference>
<dbReference type="EMBL" id="CBLY010000006">
    <property type="protein sequence ID" value="CDG34022.1"/>
    <property type="molecule type" value="Genomic_DNA"/>
</dbReference>
<proteinExistence type="predicted"/>
<dbReference type="GO" id="GO:0016020">
    <property type="term" value="C:membrane"/>
    <property type="evidence" value="ECO:0007669"/>
    <property type="project" value="GOC"/>
</dbReference>
<keyword evidence="1" id="KW-0808">Transferase</keyword>
<reference evidence="2 3" key="1">
    <citation type="journal article" date="2014" name="Genome Biol. Evol.">
        <title>Acetic acid bacteria genomes reveal functional traits for adaptation to life in insect guts.</title>
        <authorList>
            <person name="Chouaia B."/>
            <person name="Gaiarsa S."/>
            <person name="Crotti E."/>
            <person name="Comandatore F."/>
            <person name="Degli Esposti M."/>
            <person name="Ricci I."/>
            <person name="Alma A."/>
            <person name="Favia G."/>
            <person name="Bandi C."/>
            <person name="Daffonchio D."/>
        </authorList>
    </citation>
    <scope>NUCLEOTIDE SEQUENCE [LARGE SCALE GENOMIC DNA]</scope>
    <source>
        <strain evidence="3">AM169</strain>
    </source>
</reference>
<accession>A0A7U7G6E7</accession>
<dbReference type="GO" id="GO:0051999">
    <property type="term" value="P:mannosyl-inositol phosphorylceramide biosynthetic process"/>
    <property type="evidence" value="ECO:0007669"/>
    <property type="project" value="TreeGrafter"/>
</dbReference>
<evidence type="ECO:0008006" key="4">
    <source>
        <dbReference type="Google" id="ProtNLM"/>
    </source>
</evidence>
<dbReference type="Pfam" id="PF04488">
    <property type="entry name" value="Gly_transf_sug"/>
    <property type="match status" value="1"/>
</dbReference>
<dbReference type="PANTHER" id="PTHR32385">
    <property type="entry name" value="MANNOSYL PHOSPHORYLINOSITOL CERAMIDE SYNTHASE"/>
    <property type="match status" value="1"/>
</dbReference>
<protein>
    <recommendedName>
        <fullName evidence="4">Mannosyltransferase</fullName>
    </recommendedName>
</protein>
<evidence type="ECO:0000313" key="3">
    <source>
        <dbReference type="Proteomes" id="UP000027590"/>
    </source>
</evidence>
<evidence type="ECO:0000313" key="2">
    <source>
        <dbReference type="EMBL" id="CDG34022.1"/>
    </source>
</evidence>